<organism evidence="2 3">
    <name type="scientific">Plutella xylostella</name>
    <name type="common">Diamondback moth</name>
    <name type="synonym">Plutella maculipennis</name>
    <dbReference type="NCBI Taxonomy" id="51655"/>
    <lineage>
        <taxon>Eukaryota</taxon>
        <taxon>Metazoa</taxon>
        <taxon>Ecdysozoa</taxon>
        <taxon>Arthropoda</taxon>
        <taxon>Hexapoda</taxon>
        <taxon>Insecta</taxon>
        <taxon>Pterygota</taxon>
        <taxon>Neoptera</taxon>
        <taxon>Endopterygota</taxon>
        <taxon>Lepidoptera</taxon>
        <taxon>Glossata</taxon>
        <taxon>Ditrysia</taxon>
        <taxon>Yponomeutoidea</taxon>
        <taxon>Plutellidae</taxon>
        <taxon>Plutella</taxon>
    </lineage>
</organism>
<dbReference type="EMBL" id="JAHIBW010000020">
    <property type="protein sequence ID" value="KAG7301047.1"/>
    <property type="molecule type" value="Genomic_DNA"/>
</dbReference>
<evidence type="ECO:0000313" key="2">
    <source>
        <dbReference type="EMBL" id="KAG7301047.1"/>
    </source>
</evidence>
<evidence type="ECO:0000256" key="1">
    <source>
        <dbReference type="SAM" id="MobiDB-lite"/>
    </source>
</evidence>
<keyword evidence="3" id="KW-1185">Reference proteome</keyword>
<sequence length="125" mass="14324">MGKTTPRMTPRRPSPTTTPEGASPTSRRRIKMVRKQRRELTMTRTGATLSTSPREGLSMSMMIELPQVEKSQPTPQPLKRRWRRRNQVLERRRSAAARRAPPILRISGATTSITRMNRCRSPETS</sequence>
<protein>
    <submittedName>
        <fullName evidence="2">Uncharacterized protein</fullName>
    </submittedName>
</protein>
<feature type="compositionally biased region" description="Polar residues" evidence="1">
    <location>
        <begin position="42"/>
        <end position="53"/>
    </location>
</feature>
<feature type="region of interest" description="Disordered" evidence="1">
    <location>
        <begin position="1"/>
        <end position="102"/>
    </location>
</feature>
<reference evidence="2 3" key="1">
    <citation type="submission" date="2021-06" db="EMBL/GenBank/DDBJ databases">
        <title>A haploid diamondback moth (Plutella xylostella L.) genome assembly resolves 31 chromosomes and identifies a diamide resistance mutation.</title>
        <authorList>
            <person name="Ward C.M."/>
            <person name="Perry K.D."/>
            <person name="Baker G."/>
            <person name="Powis K."/>
            <person name="Heckel D.G."/>
            <person name="Baxter S.W."/>
        </authorList>
    </citation>
    <scope>NUCLEOTIDE SEQUENCE [LARGE SCALE GENOMIC DNA]</scope>
    <source>
        <strain evidence="2 3">LV</strain>
        <tissue evidence="2">Single pupa</tissue>
    </source>
</reference>
<feature type="compositionally biased region" description="Basic residues" evidence="1">
    <location>
        <begin position="26"/>
        <end position="37"/>
    </location>
</feature>
<name>A0ABQ7Q744_PLUXY</name>
<dbReference type="Proteomes" id="UP000823941">
    <property type="component" value="Chromosome 20"/>
</dbReference>
<proteinExistence type="predicted"/>
<evidence type="ECO:0000313" key="3">
    <source>
        <dbReference type="Proteomes" id="UP000823941"/>
    </source>
</evidence>
<gene>
    <name evidence="2" type="ORF">JYU34_015422</name>
</gene>
<accession>A0ABQ7Q744</accession>
<comment type="caution">
    <text evidence="2">The sequence shown here is derived from an EMBL/GenBank/DDBJ whole genome shotgun (WGS) entry which is preliminary data.</text>
</comment>